<dbReference type="EMBL" id="CP014167">
    <property type="protein sequence ID" value="ANS73926.1"/>
    <property type="molecule type" value="Genomic_DNA"/>
</dbReference>
<feature type="domain" description="GFO/IDH/MocA-like oxidoreductase" evidence="4">
    <location>
        <begin position="133"/>
        <end position="252"/>
    </location>
</feature>
<dbReference type="GO" id="GO:0000166">
    <property type="term" value="F:nucleotide binding"/>
    <property type="evidence" value="ECO:0007669"/>
    <property type="project" value="InterPro"/>
</dbReference>
<comment type="similarity">
    <text evidence="1">Belongs to the Gfo/Idh/MocA family.</text>
</comment>
<dbReference type="Pfam" id="PF01408">
    <property type="entry name" value="GFO_IDH_MocA"/>
    <property type="match status" value="1"/>
</dbReference>
<reference evidence="5 6" key="1">
    <citation type="submission" date="2016-01" db="EMBL/GenBank/DDBJ databases">
        <title>Complete Genome Sequence of Paenibacillus yonginensis DCY84, a novel Plant Growth-Promoting Bacteria with Elicitation of Induced Systemic Resistance.</title>
        <authorList>
            <person name="Kim Y.J."/>
            <person name="Yang D.C."/>
            <person name="Sukweenadhi J."/>
        </authorList>
    </citation>
    <scope>NUCLEOTIDE SEQUENCE [LARGE SCALE GENOMIC DNA]</scope>
    <source>
        <strain evidence="5 6">DCY84</strain>
    </source>
</reference>
<dbReference type="AlphaFoldDB" id="A0A1B1MXN2"/>
<evidence type="ECO:0000256" key="2">
    <source>
        <dbReference type="ARBA" id="ARBA00023002"/>
    </source>
</evidence>
<proteinExistence type="inferred from homology"/>
<gene>
    <name evidence="5" type="ORF">AWM70_04545</name>
</gene>
<evidence type="ECO:0000313" key="6">
    <source>
        <dbReference type="Proteomes" id="UP000092573"/>
    </source>
</evidence>
<dbReference type="SUPFAM" id="SSF51735">
    <property type="entry name" value="NAD(P)-binding Rossmann-fold domains"/>
    <property type="match status" value="1"/>
</dbReference>
<sequence length="344" mass="38000">MRKLRWGIMGTASVARDSVIPAIRESETGIVGAVASRDLRKSRKLAQELGGAIKAYGHYEELFEDPEIEAVYIPLPNHLHAEWSIAAMQAGKHVLCEKPGALTAGQFAEVLSVSETTGKHYAEALMYRHHPQFKEVRQRIRQGAIGELRLIRGCFTCSSSEAQGNIRFRQEWGGGALYDLAEYPLSAARWLTGREPEAVTVHAVYSDAHGGVDMTASGLVEFPDGVSLLFDCGLWSEERRCLEIVGSEGRIEIPHAFSGKEQSGYFLYKGMETSESRERPLNAYVLEIDHFGRIVLEGKQPDFTAADALANLRLLDACRRSAREKRRIVLETAAQQGASLAQGI</sequence>
<dbReference type="GO" id="GO:0016491">
    <property type="term" value="F:oxidoreductase activity"/>
    <property type="evidence" value="ECO:0007669"/>
    <property type="project" value="UniProtKB-KW"/>
</dbReference>
<dbReference type="Pfam" id="PF22725">
    <property type="entry name" value="GFO_IDH_MocA_C3"/>
    <property type="match status" value="1"/>
</dbReference>
<evidence type="ECO:0000256" key="1">
    <source>
        <dbReference type="ARBA" id="ARBA00010928"/>
    </source>
</evidence>
<dbReference type="InterPro" id="IPR050984">
    <property type="entry name" value="Gfo/Idh/MocA_domain"/>
</dbReference>
<dbReference type="PANTHER" id="PTHR22604">
    <property type="entry name" value="OXIDOREDUCTASES"/>
    <property type="match status" value="1"/>
</dbReference>
<dbReference type="KEGG" id="pyg:AWM70_04545"/>
<evidence type="ECO:0000259" key="3">
    <source>
        <dbReference type="Pfam" id="PF01408"/>
    </source>
</evidence>
<dbReference type="Gene3D" id="3.40.50.720">
    <property type="entry name" value="NAD(P)-binding Rossmann-like Domain"/>
    <property type="match status" value="1"/>
</dbReference>
<keyword evidence="2" id="KW-0560">Oxidoreductase</keyword>
<dbReference type="Gene3D" id="3.30.360.10">
    <property type="entry name" value="Dihydrodipicolinate Reductase, domain 2"/>
    <property type="match status" value="1"/>
</dbReference>
<dbReference type="InterPro" id="IPR036291">
    <property type="entry name" value="NAD(P)-bd_dom_sf"/>
</dbReference>
<dbReference type="InterPro" id="IPR055170">
    <property type="entry name" value="GFO_IDH_MocA-like_dom"/>
</dbReference>
<dbReference type="Proteomes" id="UP000092573">
    <property type="component" value="Chromosome"/>
</dbReference>
<feature type="domain" description="Gfo/Idh/MocA-like oxidoreductase N-terminal" evidence="3">
    <location>
        <begin position="4"/>
        <end position="121"/>
    </location>
</feature>
<dbReference type="SUPFAM" id="SSF55347">
    <property type="entry name" value="Glyceraldehyde-3-phosphate dehydrogenase-like, C-terminal domain"/>
    <property type="match status" value="1"/>
</dbReference>
<dbReference type="RefSeq" id="WP_068694535.1">
    <property type="nucleotide sequence ID" value="NZ_CP014167.1"/>
</dbReference>
<dbReference type="OrthoDB" id="9815825at2"/>
<name>A0A1B1MXN2_9BACL</name>
<organism evidence="5 6">
    <name type="scientific">Paenibacillus yonginensis</name>
    <dbReference type="NCBI Taxonomy" id="1462996"/>
    <lineage>
        <taxon>Bacteria</taxon>
        <taxon>Bacillati</taxon>
        <taxon>Bacillota</taxon>
        <taxon>Bacilli</taxon>
        <taxon>Bacillales</taxon>
        <taxon>Paenibacillaceae</taxon>
        <taxon>Paenibacillus</taxon>
    </lineage>
</organism>
<keyword evidence="6" id="KW-1185">Reference proteome</keyword>
<dbReference type="STRING" id="1462996.AWM70_04545"/>
<dbReference type="InterPro" id="IPR000683">
    <property type="entry name" value="Gfo/Idh/MocA-like_OxRdtase_N"/>
</dbReference>
<protein>
    <submittedName>
        <fullName evidence="5">Oxidoreductase</fullName>
    </submittedName>
</protein>
<dbReference type="PANTHER" id="PTHR22604:SF105">
    <property type="entry name" value="TRANS-1,2-DIHYDROBENZENE-1,2-DIOL DEHYDROGENASE"/>
    <property type="match status" value="1"/>
</dbReference>
<accession>A0A1B1MXN2</accession>
<evidence type="ECO:0000259" key="4">
    <source>
        <dbReference type="Pfam" id="PF22725"/>
    </source>
</evidence>
<evidence type="ECO:0000313" key="5">
    <source>
        <dbReference type="EMBL" id="ANS73926.1"/>
    </source>
</evidence>